<protein>
    <submittedName>
        <fullName evidence="1">Glutathione S-transferase C-terminal-like protein</fullName>
    </submittedName>
</protein>
<sequence length="237" mass="26055">MANAKQITLYTAKVCPYAHRVEIALNEAKANFKSFQIDLHDKPGWYAPQVNAASKVPTIAYGGPDVPPETPSPDSTKLAESLVLVELVADLFPLSGILPTDPVQRAQARFFIENISTKLIPTYVGFVLRGESYENIVQAVKTLEPLLPELGKFAVGDQFSIADIATAPFIARLFLSAENEFGTFEADQGAKLLAALSTPQFAKWNAYKKLLFERPSVIATFDKEFVKAGYAKRFPRA</sequence>
<evidence type="ECO:0000313" key="2">
    <source>
        <dbReference type="Proteomes" id="UP000790377"/>
    </source>
</evidence>
<keyword evidence="2" id="KW-1185">Reference proteome</keyword>
<dbReference type="EMBL" id="MU267675">
    <property type="protein sequence ID" value="KAH7911537.1"/>
    <property type="molecule type" value="Genomic_DNA"/>
</dbReference>
<accession>A0ACB8AG65</accession>
<name>A0ACB8AG65_9AGAM</name>
<proteinExistence type="predicted"/>
<dbReference type="Proteomes" id="UP000790377">
    <property type="component" value="Unassembled WGS sequence"/>
</dbReference>
<organism evidence="1 2">
    <name type="scientific">Hygrophoropsis aurantiaca</name>
    <dbReference type="NCBI Taxonomy" id="72124"/>
    <lineage>
        <taxon>Eukaryota</taxon>
        <taxon>Fungi</taxon>
        <taxon>Dikarya</taxon>
        <taxon>Basidiomycota</taxon>
        <taxon>Agaricomycotina</taxon>
        <taxon>Agaricomycetes</taxon>
        <taxon>Agaricomycetidae</taxon>
        <taxon>Boletales</taxon>
        <taxon>Coniophorineae</taxon>
        <taxon>Hygrophoropsidaceae</taxon>
        <taxon>Hygrophoropsis</taxon>
    </lineage>
</organism>
<gene>
    <name evidence="1" type="ORF">BJ138DRAFT_906733</name>
</gene>
<evidence type="ECO:0000313" key="1">
    <source>
        <dbReference type="EMBL" id="KAH7911537.1"/>
    </source>
</evidence>
<comment type="caution">
    <text evidence="1">The sequence shown here is derived from an EMBL/GenBank/DDBJ whole genome shotgun (WGS) entry which is preliminary data.</text>
</comment>
<reference evidence="1" key="1">
    <citation type="journal article" date="2021" name="New Phytol.">
        <title>Evolutionary innovations through gain and loss of genes in the ectomycorrhizal Boletales.</title>
        <authorList>
            <person name="Wu G."/>
            <person name="Miyauchi S."/>
            <person name="Morin E."/>
            <person name="Kuo A."/>
            <person name="Drula E."/>
            <person name="Varga T."/>
            <person name="Kohler A."/>
            <person name="Feng B."/>
            <person name="Cao Y."/>
            <person name="Lipzen A."/>
            <person name="Daum C."/>
            <person name="Hundley H."/>
            <person name="Pangilinan J."/>
            <person name="Johnson J."/>
            <person name="Barry K."/>
            <person name="LaButti K."/>
            <person name="Ng V."/>
            <person name="Ahrendt S."/>
            <person name="Min B."/>
            <person name="Choi I.G."/>
            <person name="Park H."/>
            <person name="Plett J.M."/>
            <person name="Magnuson J."/>
            <person name="Spatafora J.W."/>
            <person name="Nagy L.G."/>
            <person name="Henrissat B."/>
            <person name="Grigoriev I.V."/>
            <person name="Yang Z.L."/>
            <person name="Xu J."/>
            <person name="Martin F.M."/>
        </authorList>
    </citation>
    <scope>NUCLEOTIDE SEQUENCE</scope>
    <source>
        <strain evidence="1">ATCC 28755</strain>
    </source>
</reference>